<dbReference type="InParanoid" id="C1DZC4"/>
<dbReference type="InterPro" id="IPR019410">
    <property type="entry name" value="Methyltransf_16"/>
</dbReference>
<organism evidence="1 2">
    <name type="scientific">Micromonas commoda (strain RCC299 / NOUM17 / CCMP2709)</name>
    <name type="common">Picoplanktonic green alga</name>
    <dbReference type="NCBI Taxonomy" id="296587"/>
    <lineage>
        <taxon>Eukaryota</taxon>
        <taxon>Viridiplantae</taxon>
        <taxon>Chlorophyta</taxon>
        <taxon>Mamiellophyceae</taxon>
        <taxon>Mamiellales</taxon>
        <taxon>Mamiellaceae</taxon>
        <taxon>Micromonas</taxon>
    </lineage>
</organism>
<dbReference type="PANTHER" id="PTHR14614">
    <property type="entry name" value="HEPATOCELLULAR CARCINOMA-ASSOCIATED ANTIGEN"/>
    <property type="match status" value="1"/>
</dbReference>
<dbReference type="OMA" id="YQNDEAT"/>
<dbReference type="PANTHER" id="PTHR14614:SF132">
    <property type="entry name" value="PROTEIN-LYSINE METHYLTRANSFERASE C42C1.13"/>
    <property type="match status" value="1"/>
</dbReference>
<evidence type="ECO:0000313" key="2">
    <source>
        <dbReference type="Proteomes" id="UP000002009"/>
    </source>
</evidence>
<dbReference type="Proteomes" id="UP000002009">
    <property type="component" value="Chromosome 2"/>
</dbReference>
<accession>C1DZC4</accession>
<reference evidence="1 2" key="1">
    <citation type="journal article" date="2009" name="Science">
        <title>Green evolution and dynamic adaptations revealed by genomes of the marine picoeukaryotes Micromonas.</title>
        <authorList>
            <person name="Worden A.Z."/>
            <person name="Lee J.H."/>
            <person name="Mock T."/>
            <person name="Rouze P."/>
            <person name="Simmons M.P."/>
            <person name="Aerts A.L."/>
            <person name="Allen A.E."/>
            <person name="Cuvelier M.L."/>
            <person name="Derelle E."/>
            <person name="Everett M.V."/>
            <person name="Foulon E."/>
            <person name="Grimwood J."/>
            <person name="Gundlach H."/>
            <person name="Henrissat B."/>
            <person name="Napoli C."/>
            <person name="McDonald S.M."/>
            <person name="Parker M.S."/>
            <person name="Rombauts S."/>
            <person name="Salamov A."/>
            <person name="Von Dassow P."/>
            <person name="Badger J.H."/>
            <person name="Coutinho P.M."/>
            <person name="Demir E."/>
            <person name="Dubchak I."/>
            <person name="Gentemann C."/>
            <person name="Eikrem W."/>
            <person name="Gready J.E."/>
            <person name="John U."/>
            <person name="Lanier W."/>
            <person name="Lindquist E.A."/>
            <person name="Lucas S."/>
            <person name="Mayer K.F."/>
            <person name="Moreau H."/>
            <person name="Not F."/>
            <person name="Otillar R."/>
            <person name="Panaud O."/>
            <person name="Pangilinan J."/>
            <person name="Paulsen I."/>
            <person name="Piegu B."/>
            <person name="Poliakov A."/>
            <person name="Robbens S."/>
            <person name="Schmutz J."/>
            <person name="Toulza E."/>
            <person name="Wyss T."/>
            <person name="Zelensky A."/>
            <person name="Zhou K."/>
            <person name="Armbrust E.V."/>
            <person name="Bhattacharya D."/>
            <person name="Goodenough U.W."/>
            <person name="Van de Peer Y."/>
            <person name="Grigoriev I.V."/>
        </authorList>
    </citation>
    <scope>NUCLEOTIDE SEQUENCE [LARGE SCALE GENOMIC DNA]</scope>
    <source>
        <strain evidence="2">RCC299 / NOUM17</strain>
    </source>
</reference>
<sequence>MAGLGPVRVRQNLDAMDGIANGDDATARWVWPGARATAKWLCDRRAEWIEGMHVVEIGSGTGLLGLVAARLGAASVTLTDLPSELPLLRANARANPSPCPVAVEPCAWGDADAVARVGKKDVVLCSDALYQNDEATQLALAETLLGLCEMRKGRIMFAYNFRENLAADRRFFDATDTLFGHPTQHELEEDEDIWLFEYRPSTRC</sequence>
<protein>
    <submittedName>
        <fullName evidence="1">Uncharacterized protein</fullName>
    </submittedName>
</protein>
<dbReference type="CDD" id="cd02440">
    <property type="entry name" value="AdoMet_MTases"/>
    <property type="match status" value="1"/>
</dbReference>
<name>C1DZC4_MICCC</name>
<dbReference type="Gene3D" id="3.40.50.150">
    <property type="entry name" value="Vaccinia Virus protein VP39"/>
    <property type="match status" value="1"/>
</dbReference>
<proteinExistence type="predicted"/>
<dbReference type="AlphaFoldDB" id="C1DZC4"/>
<keyword evidence="2" id="KW-1185">Reference proteome</keyword>
<dbReference type="InterPro" id="IPR029063">
    <property type="entry name" value="SAM-dependent_MTases_sf"/>
</dbReference>
<dbReference type="SUPFAM" id="SSF53335">
    <property type="entry name" value="S-adenosyl-L-methionine-dependent methyltransferases"/>
    <property type="match status" value="1"/>
</dbReference>
<evidence type="ECO:0000313" key="1">
    <source>
        <dbReference type="EMBL" id="ACO61579.1"/>
    </source>
</evidence>
<gene>
    <name evidence="1" type="ORF">MICPUN_55638</name>
</gene>
<dbReference type="GeneID" id="8241031"/>
<dbReference type="OrthoDB" id="413520at2759"/>
<dbReference type="FunCoup" id="C1DZC4">
    <property type="interactions" value="109"/>
</dbReference>
<dbReference type="RefSeq" id="XP_002500321.1">
    <property type="nucleotide sequence ID" value="XM_002500275.1"/>
</dbReference>
<dbReference type="STRING" id="296587.C1DZC4"/>
<dbReference type="KEGG" id="mis:MICPUN_55638"/>
<dbReference type="eggNOG" id="KOG2793">
    <property type="taxonomic scope" value="Eukaryota"/>
</dbReference>
<dbReference type="EMBL" id="CP001323">
    <property type="protein sequence ID" value="ACO61579.1"/>
    <property type="molecule type" value="Genomic_DNA"/>
</dbReference>
<dbReference type="Pfam" id="PF10294">
    <property type="entry name" value="Methyltransf_16"/>
    <property type="match status" value="1"/>
</dbReference>